<gene>
    <name evidence="2" type="ORF">A4U43_UnF1630</name>
</gene>
<reference evidence="3" key="1">
    <citation type="journal article" date="2017" name="Nat. Commun.">
        <title>The asparagus genome sheds light on the origin and evolution of a young Y chromosome.</title>
        <authorList>
            <person name="Harkess A."/>
            <person name="Zhou J."/>
            <person name="Xu C."/>
            <person name="Bowers J.E."/>
            <person name="Van der Hulst R."/>
            <person name="Ayyampalayam S."/>
            <person name="Mercati F."/>
            <person name="Riccardi P."/>
            <person name="McKain M.R."/>
            <person name="Kakrana A."/>
            <person name="Tang H."/>
            <person name="Ray J."/>
            <person name="Groenendijk J."/>
            <person name="Arikit S."/>
            <person name="Mathioni S.M."/>
            <person name="Nakano M."/>
            <person name="Shan H."/>
            <person name="Telgmann-Rauber A."/>
            <person name="Kanno A."/>
            <person name="Yue Z."/>
            <person name="Chen H."/>
            <person name="Li W."/>
            <person name="Chen Y."/>
            <person name="Xu X."/>
            <person name="Zhang Y."/>
            <person name="Luo S."/>
            <person name="Chen H."/>
            <person name="Gao J."/>
            <person name="Mao Z."/>
            <person name="Pires J.C."/>
            <person name="Luo M."/>
            <person name="Kudrna D."/>
            <person name="Wing R.A."/>
            <person name="Meyers B.C."/>
            <person name="Yi K."/>
            <person name="Kong H."/>
            <person name="Lavrijsen P."/>
            <person name="Sunseri F."/>
            <person name="Falavigna A."/>
            <person name="Ye Y."/>
            <person name="Leebens-Mack J.H."/>
            <person name="Chen G."/>
        </authorList>
    </citation>
    <scope>NUCLEOTIDE SEQUENCE [LARGE SCALE GENOMIC DNA]</scope>
    <source>
        <strain evidence="3">cv. DH0086</strain>
    </source>
</reference>
<evidence type="ECO:0000256" key="1">
    <source>
        <dbReference type="SAM" id="MobiDB-lite"/>
    </source>
</evidence>
<evidence type="ECO:0000313" key="2">
    <source>
        <dbReference type="EMBL" id="ONK55560.1"/>
    </source>
</evidence>
<dbReference type="Gramene" id="ONK55560">
    <property type="protein sequence ID" value="ONK55560"/>
    <property type="gene ID" value="A4U43_UnF1630"/>
</dbReference>
<protein>
    <submittedName>
        <fullName evidence="2">Uncharacterized protein</fullName>
    </submittedName>
</protein>
<accession>A0A1R3L7I9</accession>
<dbReference type="AlphaFoldDB" id="A0A1R3L7I9"/>
<sequence>MDRLRQPSPPPSSIPSPHLDLLLHHHRSPLVAVQSPTEVQEPDPGHLPLCRGISLPHPRAPPRGDVEVEEMVCRGISLPHPRAPPRGDVEVEEMAEMVLDGVKNVREKGKKVKDMDWGREDITEDALMYATRVAYFAFEIGKKCLDLITRKS</sequence>
<organism evidence="2 3">
    <name type="scientific">Asparagus officinalis</name>
    <name type="common">Garden asparagus</name>
    <dbReference type="NCBI Taxonomy" id="4686"/>
    <lineage>
        <taxon>Eukaryota</taxon>
        <taxon>Viridiplantae</taxon>
        <taxon>Streptophyta</taxon>
        <taxon>Embryophyta</taxon>
        <taxon>Tracheophyta</taxon>
        <taxon>Spermatophyta</taxon>
        <taxon>Magnoliopsida</taxon>
        <taxon>Liliopsida</taxon>
        <taxon>Asparagales</taxon>
        <taxon>Asparagaceae</taxon>
        <taxon>Asparagoideae</taxon>
        <taxon>Asparagus</taxon>
    </lineage>
</organism>
<keyword evidence="3" id="KW-1185">Reference proteome</keyword>
<feature type="region of interest" description="Disordered" evidence="1">
    <location>
        <begin position="36"/>
        <end position="64"/>
    </location>
</feature>
<proteinExistence type="predicted"/>
<feature type="region of interest" description="Disordered" evidence="1">
    <location>
        <begin position="1"/>
        <end position="20"/>
    </location>
</feature>
<name>A0A1R3L7I9_ASPOF</name>
<dbReference type="EMBL" id="KV863386">
    <property type="protein sequence ID" value="ONK55560.1"/>
    <property type="molecule type" value="Genomic_DNA"/>
</dbReference>
<dbReference type="Proteomes" id="UP000243459">
    <property type="component" value="Unassembled WGS sequence"/>
</dbReference>
<evidence type="ECO:0000313" key="3">
    <source>
        <dbReference type="Proteomes" id="UP000243459"/>
    </source>
</evidence>